<evidence type="ECO:0000256" key="13">
    <source>
        <dbReference type="ARBA" id="ARBA00022475"/>
    </source>
</evidence>
<keyword evidence="18 32" id="KW-1133">Transmembrane helix</keyword>
<evidence type="ECO:0000256" key="8">
    <source>
        <dbReference type="ARBA" id="ARBA00004555"/>
    </source>
</evidence>
<keyword evidence="22" id="KW-0564">Palmitate</keyword>
<keyword evidence="15 32" id="KW-0812">Transmembrane</keyword>
<evidence type="ECO:0000256" key="29">
    <source>
        <dbReference type="ARBA" id="ARBA00031821"/>
    </source>
</evidence>
<dbReference type="PRINTS" id="PR01610">
    <property type="entry name" value="CD36ANTIGEN"/>
</dbReference>
<keyword evidence="26" id="KW-0449">Lipoprotein</keyword>
<evidence type="ECO:0000256" key="22">
    <source>
        <dbReference type="ARBA" id="ARBA00023139"/>
    </source>
</evidence>
<keyword evidence="17" id="KW-0130">Cell adhesion</keyword>
<evidence type="ECO:0000256" key="26">
    <source>
        <dbReference type="ARBA" id="ARBA00023288"/>
    </source>
</evidence>
<keyword evidence="14" id="KW-1017">Isopeptide bond</keyword>
<dbReference type="InterPro" id="IPR002159">
    <property type="entry name" value="CD36_fam"/>
</dbReference>
<organism evidence="33 34">
    <name type="scientific">Culter alburnus</name>
    <name type="common">Topmouth culter</name>
    <dbReference type="NCBI Taxonomy" id="194366"/>
    <lineage>
        <taxon>Eukaryota</taxon>
        <taxon>Metazoa</taxon>
        <taxon>Chordata</taxon>
        <taxon>Craniata</taxon>
        <taxon>Vertebrata</taxon>
        <taxon>Euteleostomi</taxon>
        <taxon>Actinopterygii</taxon>
        <taxon>Neopterygii</taxon>
        <taxon>Teleostei</taxon>
        <taxon>Ostariophysi</taxon>
        <taxon>Cypriniformes</taxon>
        <taxon>Xenocyprididae</taxon>
        <taxon>Xenocypridinae</taxon>
        <taxon>Culter</taxon>
    </lineage>
</organism>
<evidence type="ECO:0000256" key="30">
    <source>
        <dbReference type="ARBA" id="ARBA00032188"/>
    </source>
</evidence>
<evidence type="ECO:0000256" key="32">
    <source>
        <dbReference type="SAM" id="Phobius"/>
    </source>
</evidence>
<evidence type="ECO:0000256" key="18">
    <source>
        <dbReference type="ARBA" id="ARBA00022989"/>
    </source>
</evidence>
<evidence type="ECO:0000313" key="34">
    <source>
        <dbReference type="Proteomes" id="UP001479290"/>
    </source>
</evidence>
<evidence type="ECO:0000256" key="7">
    <source>
        <dbReference type="ARBA" id="ARBA00004285"/>
    </source>
</evidence>
<evidence type="ECO:0000256" key="4">
    <source>
        <dbReference type="ARBA" id="ARBA00000996"/>
    </source>
</evidence>
<evidence type="ECO:0000256" key="5">
    <source>
        <dbReference type="ARBA" id="ARBA00001892"/>
    </source>
</evidence>
<evidence type="ECO:0000256" key="11">
    <source>
        <dbReference type="ARBA" id="ARBA00020772"/>
    </source>
</evidence>
<dbReference type="GO" id="GO:0034383">
    <property type="term" value="P:low-density lipoprotein particle clearance"/>
    <property type="evidence" value="ECO:0007669"/>
    <property type="project" value="TreeGrafter"/>
</dbReference>
<comment type="catalytic activity">
    <reaction evidence="5">
        <text>butanoate(out) = butanoate(in)</text>
        <dbReference type="Rhea" id="RHEA:45248"/>
        <dbReference type="ChEBI" id="CHEBI:17968"/>
    </reaction>
    <physiologicalReaction direction="left-to-right" evidence="5">
        <dbReference type="Rhea" id="RHEA:45249"/>
    </physiologicalReaction>
</comment>
<comment type="caution">
    <text evidence="33">The sequence shown here is derived from an EMBL/GenBank/DDBJ whole genome shotgun (WGS) entry which is preliminary data.</text>
</comment>
<accession>A0AAW2ASJ5</accession>
<evidence type="ECO:0000256" key="25">
    <source>
        <dbReference type="ARBA" id="ARBA00023180"/>
    </source>
</evidence>
<dbReference type="GO" id="GO:0005794">
    <property type="term" value="C:Golgi apparatus"/>
    <property type="evidence" value="ECO:0007669"/>
    <property type="project" value="UniProtKB-SubCell"/>
</dbReference>
<dbReference type="PANTHER" id="PTHR11923">
    <property type="entry name" value="SCAVENGER RECEPTOR CLASS B TYPE-1 SR-B1"/>
    <property type="match status" value="1"/>
</dbReference>
<evidence type="ECO:0000256" key="1">
    <source>
        <dbReference type="ARBA" id="ARBA00000542"/>
    </source>
</evidence>
<proteinExistence type="inferred from homology"/>
<dbReference type="AlphaFoldDB" id="A0AAW2ASJ5"/>
<keyword evidence="24" id="KW-0675">Receptor</keyword>
<evidence type="ECO:0000256" key="27">
    <source>
        <dbReference type="ARBA" id="ARBA00023949"/>
    </source>
</evidence>
<dbReference type="GO" id="GO:0005041">
    <property type="term" value="F:low-density lipoprotein particle receptor activity"/>
    <property type="evidence" value="ECO:0007669"/>
    <property type="project" value="TreeGrafter"/>
</dbReference>
<dbReference type="GO" id="GO:0009986">
    <property type="term" value="C:cell surface"/>
    <property type="evidence" value="ECO:0007669"/>
    <property type="project" value="TreeGrafter"/>
</dbReference>
<evidence type="ECO:0000256" key="12">
    <source>
        <dbReference type="ARBA" id="ARBA00022448"/>
    </source>
</evidence>
<feature type="transmembrane region" description="Helical" evidence="32">
    <location>
        <begin position="199"/>
        <end position="220"/>
    </location>
</feature>
<evidence type="ECO:0000256" key="15">
    <source>
        <dbReference type="ARBA" id="ARBA00022692"/>
    </source>
</evidence>
<evidence type="ECO:0000256" key="14">
    <source>
        <dbReference type="ARBA" id="ARBA00022499"/>
    </source>
</evidence>
<dbReference type="GO" id="GO:0030169">
    <property type="term" value="F:low-density lipoprotein particle binding"/>
    <property type="evidence" value="ECO:0007669"/>
    <property type="project" value="TreeGrafter"/>
</dbReference>
<evidence type="ECO:0000256" key="6">
    <source>
        <dbReference type="ARBA" id="ARBA00004221"/>
    </source>
</evidence>
<sequence>MSTDGSSFHPFLDKKEPLFFFSPDICRSISAEYERTVDLKGIDVYRYMLPAEALASPAVNPDNQCYCKDTVLTKNCTMAGLLDMTPCRGTPVFISLPHFLYGSNDLVQAVTGLNPNFDEHSIFLDVEPITGFTLRFAKRLQLNMLYGPSADIVLLNKIKDYTVFPILWVNETAALDDETADLFKKELISRMDLLEGFQIGLLTVGLIIFVSCTIGSLLVCRKQEKNTYPFVK</sequence>
<dbReference type="InterPro" id="IPR005428">
    <property type="entry name" value="CD36/SCARB1/SNMP1"/>
</dbReference>
<keyword evidence="25" id="KW-0325">Glycoprotein</keyword>
<dbReference type="Pfam" id="PF01130">
    <property type="entry name" value="CD36"/>
    <property type="match status" value="1"/>
</dbReference>
<keyword evidence="16" id="KW-0832">Ubl conjugation</keyword>
<dbReference type="GO" id="GO:0150094">
    <property type="term" value="P:amyloid-beta clearance by cellular catabolic process"/>
    <property type="evidence" value="ECO:0007669"/>
    <property type="project" value="TreeGrafter"/>
</dbReference>
<keyword evidence="20" id="KW-0445">Lipid transport</keyword>
<comment type="catalytic activity">
    <reaction evidence="27">
        <text>tetracosanoate(out) = tetracosanoate(in)</text>
        <dbReference type="Rhea" id="RHEA:45260"/>
        <dbReference type="ChEBI" id="CHEBI:31014"/>
    </reaction>
    <physiologicalReaction direction="left-to-right" evidence="27">
        <dbReference type="Rhea" id="RHEA:45261"/>
    </physiologicalReaction>
</comment>
<dbReference type="GO" id="GO:0016324">
    <property type="term" value="C:apical plasma membrane"/>
    <property type="evidence" value="ECO:0007669"/>
    <property type="project" value="UniProtKB-SubCell"/>
</dbReference>
<evidence type="ECO:0000256" key="9">
    <source>
        <dbReference type="ARBA" id="ARBA00004651"/>
    </source>
</evidence>
<evidence type="ECO:0000256" key="31">
    <source>
        <dbReference type="ARBA" id="ARBA00032780"/>
    </source>
</evidence>
<reference evidence="33 34" key="1">
    <citation type="submission" date="2024-05" db="EMBL/GenBank/DDBJ databases">
        <title>A high-quality chromosomal-level genome assembly of Topmouth culter (Culter alburnus).</title>
        <authorList>
            <person name="Zhao H."/>
        </authorList>
    </citation>
    <scope>NUCLEOTIDE SEQUENCE [LARGE SCALE GENOMIC DNA]</scope>
    <source>
        <strain evidence="33">CATC2023</strain>
        <tissue evidence="33">Muscle</tissue>
    </source>
</reference>
<evidence type="ECO:0000256" key="19">
    <source>
        <dbReference type="ARBA" id="ARBA00023034"/>
    </source>
</evidence>
<dbReference type="PRINTS" id="PR01609">
    <property type="entry name" value="CD36FAMILY"/>
</dbReference>
<comment type="catalytic activity">
    <reaction evidence="2">
        <text>(9Z)-octadecenoate(out) = (9Z)-octadecenoate(in)</text>
        <dbReference type="Rhea" id="RHEA:33655"/>
        <dbReference type="ChEBI" id="CHEBI:30823"/>
    </reaction>
    <physiologicalReaction direction="left-to-right" evidence="2">
        <dbReference type="Rhea" id="RHEA:33656"/>
    </physiologicalReaction>
</comment>
<evidence type="ECO:0000256" key="16">
    <source>
        <dbReference type="ARBA" id="ARBA00022843"/>
    </source>
</evidence>
<evidence type="ECO:0000256" key="17">
    <source>
        <dbReference type="ARBA" id="ARBA00022889"/>
    </source>
</evidence>
<keyword evidence="19" id="KW-0333">Golgi apparatus</keyword>
<comment type="catalytic activity">
    <reaction evidence="3">
        <text>hexadecanoate(out) = hexadecanoate(in)</text>
        <dbReference type="Rhea" id="RHEA:45256"/>
        <dbReference type="ChEBI" id="CHEBI:7896"/>
    </reaction>
    <physiologicalReaction direction="left-to-right" evidence="3">
        <dbReference type="Rhea" id="RHEA:45257"/>
    </physiologicalReaction>
</comment>
<comment type="similarity">
    <text evidence="10">Belongs to the CD36 family.</text>
</comment>
<evidence type="ECO:0000256" key="20">
    <source>
        <dbReference type="ARBA" id="ARBA00023055"/>
    </source>
</evidence>
<comment type="catalytic activity">
    <reaction evidence="4">
        <text>tetradecanoate(out) = tetradecanoate(in)</text>
        <dbReference type="Rhea" id="RHEA:45252"/>
        <dbReference type="ChEBI" id="CHEBI:30807"/>
    </reaction>
    <physiologicalReaction direction="left-to-right" evidence="4">
        <dbReference type="Rhea" id="RHEA:45253"/>
    </physiologicalReaction>
</comment>
<dbReference type="GO" id="GO:0006898">
    <property type="term" value="P:receptor-mediated endocytosis"/>
    <property type="evidence" value="ECO:0007669"/>
    <property type="project" value="TreeGrafter"/>
</dbReference>
<name>A0AAW2ASJ5_CULAL</name>
<evidence type="ECO:0000256" key="21">
    <source>
        <dbReference type="ARBA" id="ARBA00023136"/>
    </source>
</evidence>
<dbReference type="EMBL" id="JAWDJR010000004">
    <property type="protein sequence ID" value="KAK9976063.1"/>
    <property type="molecule type" value="Genomic_DNA"/>
</dbReference>
<dbReference type="GO" id="GO:0019915">
    <property type="term" value="P:lipid storage"/>
    <property type="evidence" value="ECO:0007669"/>
    <property type="project" value="TreeGrafter"/>
</dbReference>
<evidence type="ECO:0000256" key="2">
    <source>
        <dbReference type="ARBA" id="ARBA00000626"/>
    </source>
</evidence>
<evidence type="ECO:0000256" key="28">
    <source>
        <dbReference type="ARBA" id="ARBA00029966"/>
    </source>
</evidence>
<dbReference type="GO" id="GO:0042953">
    <property type="term" value="P:lipoprotein transport"/>
    <property type="evidence" value="ECO:0007669"/>
    <property type="project" value="TreeGrafter"/>
</dbReference>
<evidence type="ECO:0000256" key="23">
    <source>
        <dbReference type="ARBA" id="ARBA00023157"/>
    </source>
</evidence>
<dbReference type="Proteomes" id="UP001479290">
    <property type="component" value="Unassembled WGS sequence"/>
</dbReference>
<keyword evidence="34" id="KW-1185">Reference proteome</keyword>
<comment type="subcellular location">
    <subcellularLocation>
        <location evidence="6">Apical cell membrane</location>
    </subcellularLocation>
    <subcellularLocation>
        <location evidence="9">Cell membrane</location>
        <topology evidence="9">Multi-pass membrane protein</topology>
    </subcellularLocation>
    <subcellularLocation>
        <location evidence="8">Golgi apparatus</location>
    </subcellularLocation>
    <subcellularLocation>
        <location evidence="7">Membrane raft</location>
    </subcellularLocation>
</comment>
<dbReference type="GO" id="GO:0007155">
    <property type="term" value="P:cell adhesion"/>
    <property type="evidence" value="ECO:0007669"/>
    <property type="project" value="UniProtKB-KW"/>
</dbReference>
<comment type="catalytic activity">
    <reaction evidence="1">
        <text>(9Z,12Z)-octadecadienoate(out) = (9Z,12Z)-octadecadienoate(in)</text>
        <dbReference type="Rhea" id="RHEA:45264"/>
        <dbReference type="ChEBI" id="CHEBI:30245"/>
    </reaction>
    <physiologicalReaction direction="left-to-right" evidence="1">
        <dbReference type="Rhea" id="RHEA:45265"/>
    </physiologicalReaction>
</comment>
<dbReference type="GO" id="GO:0005901">
    <property type="term" value="C:caveola"/>
    <property type="evidence" value="ECO:0007669"/>
    <property type="project" value="TreeGrafter"/>
</dbReference>
<evidence type="ECO:0000256" key="3">
    <source>
        <dbReference type="ARBA" id="ARBA00000934"/>
    </source>
</evidence>
<keyword evidence="23" id="KW-1015">Disulfide bond</keyword>
<gene>
    <name evidence="33" type="ORF">ABG768_021280</name>
</gene>
<dbReference type="PANTHER" id="PTHR11923:SF12">
    <property type="entry name" value="PLATELET GLYCOPROTEIN 4"/>
    <property type="match status" value="1"/>
</dbReference>
<keyword evidence="12" id="KW-0813">Transport</keyword>
<keyword evidence="21 32" id="KW-0472">Membrane</keyword>
<dbReference type="GO" id="GO:0044539">
    <property type="term" value="P:long-chain fatty acid import into cell"/>
    <property type="evidence" value="ECO:0007669"/>
    <property type="project" value="TreeGrafter"/>
</dbReference>
<protein>
    <recommendedName>
        <fullName evidence="11">Platelet glycoprotein 4</fullName>
    </recommendedName>
    <alternativeName>
        <fullName evidence="31">Glycoprotein IIIb</fullName>
    </alternativeName>
    <alternativeName>
        <fullName evidence="29">PAS IV</fullName>
    </alternativeName>
    <alternativeName>
        <fullName evidence="30">PAS-4</fullName>
    </alternativeName>
    <alternativeName>
        <fullName evidence="28">Platelet glycoprotein IV</fullName>
    </alternativeName>
</protein>
<keyword evidence="13" id="KW-1003">Cell membrane</keyword>
<evidence type="ECO:0000313" key="33">
    <source>
        <dbReference type="EMBL" id="KAK9976063.1"/>
    </source>
</evidence>
<evidence type="ECO:0000256" key="24">
    <source>
        <dbReference type="ARBA" id="ARBA00023170"/>
    </source>
</evidence>
<evidence type="ECO:0000256" key="10">
    <source>
        <dbReference type="ARBA" id="ARBA00010532"/>
    </source>
</evidence>
<dbReference type="GO" id="GO:0005044">
    <property type="term" value="F:scavenger receptor activity"/>
    <property type="evidence" value="ECO:0007669"/>
    <property type="project" value="TreeGrafter"/>
</dbReference>